<gene>
    <name evidence="6" type="ORF">FHL02_06275</name>
</gene>
<evidence type="ECO:0000313" key="7">
    <source>
        <dbReference type="Proteomes" id="UP000380386"/>
    </source>
</evidence>
<keyword evidence="2" id="KW-0813">Transport</keyword>
<dbReference type="PANTHER" id="PTHR42953">
    <property type="entry name" value="HIGH-AFFINITY ZINC UPTAKE SYSTEM PROTEIN ZNUA-RELATED"/>
    <property type="match status" value="1"/>
</dbReference>
<evidence type="ECO:0000256" key="5">
    <source>
        <dbReference type="SAM" id="SignalP"/>
    </source>
</evidence>
<dbReference type="PROSITE" id="PS51257">
    <property type="entry name" value="PROKAR_LIPOPROTEIN"/>
    <property type="match status" value="1"/>
</dbReference>
<dbReference type="Pfam" id="PF01297">
    <property type="entry name" value="ZnuA"/>
    <property type="match status" value="1"/>
</dbReference>
<evidence type="ECO:0000256" key="2">
    <source>
        <dbReference type="ARBA" id="ARBA00022448"/>
    </source>
</evidence>
<evidence type="ECO:0000313" key="6">
    <source>
        <dbReference type="EMBL" id="MQS52623.1"/>
    </source>
</evidence>
<dbReference type="InterPro" id="IPR050492">
    <property type="entry name" value="Bact_metal-bind_prot9"/>
</dbReference>
<dbReference type="GO" id="GO:0046872">
    <property type="term" value="F:metal ion binding"/>
    <property type="evidence" value="ECO:0007669"/>
    <property type="project" value="UniProtKB-KW"/>
</dbReference>
<sequence length="291" mass="33019">MGKVKYLLVASLAFLLILAGCTQVKPKQNVITTTVNTYSEPIKSVVGNKYKVESVIKSVNVDPHSFSPSTNTSKQIAESKLIVANGLGYDDWVNKLVAANSQQDNLIDFSRDVLHKQDGDNEHVWFGVNNMKKLTKAIYNHMIKVDSDSKNYYYDNYTKYLKKLDKLSVKEKSIKKYSDGKVAYVTEPLPDYLLNDLGVRVANPHFAKSIEEDTDPSIKDIKDMENGMNHHKVDFIVVNKQVTSSIITKMTNLAKKNHIPIVYFTETLPSDLGYYDWMNGNLNQIERVVKE</sequence>
<dbReference type="PANTHER" id="PTHR42953:SF1">
    <property type="entry name" value="METAL-BINDING PROTEIN HI_0362-RELATED"/>
    <property type="match status" value="1"/>
</dbReference>
<name>A0A5P0ZHT5_9LACO</name>
<organism evidence="6 7">
    <name type="scientific">Companilactobacillus mishanensis</name>
    <dbReference type="NCBI Taxonomy" id="2486008"/>
    <lineage>
        <taxon>Bacteria</taxon>
        <taxon>Bacillati</taxon>
        <taxon>Bacillota</taxon>
        <taxon>Bacilli</taxon>
        <taxon>Lactobacillales</taxon>
        <taxon>Lactobacillaceae</taxon>
        <taxon>Companilactobacillus</taxon>
    </lineage>
</organism>
<evidence type="ECO:0000256" key="3">
    <source>
        <dbReference type="ARBA" id="ARBA00022723"/>
    </source>
</evidence>
<dbReference type="SUPFAM" id="SSF53807">
    <property type="entry name" value="Helical backbone' metal receptor"/>
    <property type="match status" value="1"/>
</dbReference>
<dbReference type="Gene3D" id="3.40.50.1980">
    <property type="entry name" value="Nitrogenase molybdenum iron protein domain"/>
    <property type="match status" value="2"/>
</dbReference>
<feature type="signal peptide" evidence="5">
    <location>
        <begin position="1"/>
        <end position="24"/>
    </location>
</feature>
<dbReference type="GO" id="GO:0030001">
    <property type="term" value="P:metal ion transport"/>
    <property type="evidence" value="ECO:0007669"/>
    <property type="project" value="InterPro"/>
</dbReference>
<evidence type="ECO:0000256" key="1">
    <source>
        <dbReference type="ARBA" id="ARBA00004196"/>
    </source>
</evidence>
<dbReference type="RefSeq" id="WP_153383109.1">
    <property type="nucleotide sequence ID" value="NZ_VDFL01000007.1"/>
</dbReference>
<evidence type="ECO:0000256" key="4">
    <source>
        <dbReference type="ARBA" id="ARBA00022729"/>
    </source>
</evidence>
<keyword evidence="4 5" id="KW-0732">Signal</keyword>
<dbReference type="InterPro" id="IPR006127">
    <property type="entry name" value="ZnuA-like"/>
</dbReference>
<accession>A0A5P0ZHT5</accession>
<comment type="caution">
    <text evidence="6">The sequence shown here is derived from an EMBL/GenBank/DDBJ whole genome shotgun (WGS) entry which is preliminary data.</text>
</comment>
<dbReference type="EMBL" id="VDFM01000006">
    <property type="protein sequence ID" value="MQS52623.1"/>
    <property type="molecule type" value="Genomic_DNA"/>
</dbReference>
<feature type="chain" id="PRO_5038752918" evidence="5">
    <location>
        <begin position="25"/>
        <end position="291"/>
    </location>
</feature>
<protein>
    <submittedName>
        <fullName evidence="6">Zinc ABC transporter substrate-binding protein</fullName>
    </submittedName>
</protein>
<dbReference type="OrthoDB" id="9810636at2"/>
<keyword evidence="3" id="KW-0479">Metal-binding</keyword>
<dbReference type="GO" id="GO:0030313">
    <property type="term" value="C:cell envelope"/>
    <property type="evidence" value="ECO:0007669"/>
    <property type="project" value="UniProtKB-SubCell"/>
</dbReference>
<dbReference type="AlphaFoldDB" id="A0A5P0ZHT5"/>
<dbReference type="Proteomes" id="UP000380386">
    <property type="component" value="Unassembled WGS sequence"/>
</dbReference>
<comment type="subcellular location">
    <subcellularLocation>
        <location evidence="1">Cell envelope</location>
    </subcellularLocation>
</comment>
<reference evidence="6 7" key="1">
    <citation type="journal article" date="2019" name="Syst. Appl. Microbiol.">
        <title>Polyphasic characterization of two novel Lactobacillus spp. isolated from blown salami packages: Description of Lactobacillus halodurans sp. nov. and Lactobacillus salsicarnum sp. nov.</title>
        <authorList>
            <person name="Schuster J.A."/>
            <person name="Klingl A."/>
            <person name="Vogel R.F."/>
            <person name="Ehrmann M.A."/>
        </authorList>
    </citation>
    <scope>NUCLEOTIDE SEQUENCE [LARGE SCALE GENOMIC DNA]</scope>
    <source>
        <strain evidence="6 7">TMW 1.2118</strain>
    </source>
</reference>
<proteinExistence type="predicted"/>